<proteinExistence type="predicted"/>
<feature type="transmembrane region" description="Helical" evidence="2">
    <location>
        <begin position="340"/>
        <end position="360"/>
    </location>
</feature>
<organism evidence="3 4">
    <name type="scientific">Phialocephala subalpina</name>
    <dbReference type="NCBI Taxonomy" id="576137"/>
    <lineage>
        <taxon>Eukaryota</taxon>
        <taxon>Fungi</taxon>
        <taxon>Dikarya</taxon>
        <taxon>Ascomycota</taxon>
        <taxon>Pezizomycotina</taxon>
        <taxon>Leotiomycetes</taxon>
        <taxon>Helotiales</taxon>
        <taxon>Mollisiaceae</taxon>
        <taxon>Phialocephala</taxon>
        <taxon>Phialocephala fortinii species complex</taxon>
    </lineage>
</organism>
<feature type="transmembrane region" description="Helical" evidence="2">
    <location>
        <begin position="150"/>
        <end position="173"/>
    </location>
</feature>
<dbReference type="AlphaFoldDB" id="A0A1L7X428"/>
<dbReference type="Proteomes" id="UP000184330">
    <property type="component" value="Unassembled WGS sequence"/>
</dbReference>
<reference evidence="3 4" key="1">
    <citation type="submission" date="2016-03" db="EMBL/GenBank/DDBJ databases">
        <authorList>
            <person name="Ploux O."/>
        </authorList>
    </citation>
    <scope>NUCLEOTIDE SEQUENCE [LARGE SCALE GENOMIC DNA]</scope>
    <source>
        <strain evidence="3 4">UAMH 11012</strain>
    </source>
</reference>
<keyword evidence="2" id="KW-1133">Transmembrane helix</keyword>
<accession>A0A1L7X428</accession>
<feature type="compositionally biased region" description="Basic and acidic residues" evidence="1">
    <location>
        <begin position="45"/>
        <end position="54"/>
    </location>
</feature>
<feature type="transmembrane region" description="Helical" evidence="2">
    <location>
        <begin position="193"/>
        <end position="211"/>
    </location>
</feature>
<evidence type="ECO:0000313" key="4">
    <source>
        <dbReference type="Proteomes" id="UP000184330"/>
    </source>
</evidence>
<sequence>MKHDAENPKPAHFVGKHIREGIAIASYGPFAFLNPTVRRYAFDLKPKGQDHEREESEEEVKNGSANSNGELNGEHKKELAVKKKTAEEIRADDVQRLFRTRDNRKGRHALLVSPSADQNAKYLTPPSTSTLRATLLGILRMFTNYPIYDVSYLVAVIFTWGSVVWVINSFFVWLPLQVPSSEFDGEIANAGGITAFIGATIFEFGSVLLMLEAVNEERAECFGWAVEEVMEEGAKLIRVKTDEEGCRHHHRNKKNLVGKGKALAAEKEHEREHESTSRDARNWTWCPTWYELRTHYFKEVGFLACLAQMIGATIFWISGFTALPPIYSRLTSTAAQNGAYWLPQVIGGTGFIVSGTLFMLETQQKWYLPAWKVLGWHIGAWNLVGGIGFTLCGALGFAAANSGAVYQGSLATFWGSWCFLVGSAIQWYESLDKHPVDVEEGGGRVGDTKPVA</sequence>
<gene>
    <name evidence="3" type="ORF">PAC_09673</name>
</gene>
<feature type="region of interest" description="Disordered" evidence="1">
    <location>
        <begin position="45"/>
        <end position="79"/>
    </location>
</feature>
<evidence type="ECO:0000256" key="1">
    <source>
        <dbReference type="SAM" id="MobiDB-lite"/>
    </source>
</evidence>
<evidence type="ECO:0000313" key="3">
    <source>
        <dbReference type="EMBL" id="CZR59779.1"/>
    </source>
</evidence>
<dbReference type="EMBL" id="FJOG01000014">
    <property type="protein sequence ID" value="CZR59779.1"/>
    <property type="molecule type" value="Genomic_DNA"/>
</dbReference>
<evidence type="ECO:0000256" key="2">
    <source>
        <dbReference type="SAM" id="Phobius"/>
    </source>
</evidence>
<dbReference type="STRING" id="576137.A0A1L7X428"/>
<keyword evidence="4" id="KW-1185">Reference proteome</keyword>
<feature type="transmembrane region" description="Helical" evidence="2">
    <location>
        <begin position="405"/>
        <end position="425"/>
    </location>
</feature>
<feature type="transmembrane region" description="Helical" evidence="2">
    <location>
        <begin position="300"/>
        <end position="320"/>
    </location>
</feature>
<feature type="transmembrane region" description="Helical" evidence="2">
    <location>
        <begin position="380"/>
        <end position="399"/>
    </location>
</feature>
<keyword evidence="2" id="KW-0472">Membrane</keyword>
<dbReference type="OrthoDB" id="2603at2759"/>
<protein>
    <submittedName>
        <fullName evidence="3">Related to integral membrane protein</fullName>
    </submittedName>
</protein>
<keyword evidence="2" id="KW-0812">Transmembrane</keyword>
<name>A0A1L7X428_9HELO</name>